<protein>
    <submittedName>
        <fullName evidence="2">Glyoxalase/bleomycin resistance protein/dioxygenase</fullName>
    </submittedName>
</protein>
<dbReference type="OrthoDB" id="9803142at2"/>
<dbReference type="SUPFAM" id="SSF54593">
    <property type="entry name" value="Glyoxalase/Bleomycin resistance protein/Dihydroxybiphenyl dioxygenase"/>
    <property type="match status" value="1"/>
</dbReference>
<dbReference type="CDD" id="cd08343">
    <property type="entry name" value="ED_TypeI_classII_C"/>
    <property type="match status" value="1"/>
</dbReference>
<dbReference type="InterPro" id="IPR037523">
    <property type="entry name" value="VOC_core"/>
</dbReference>
<dbReference type="HOGENOM" id="CLU_052361_3_1_5"/>
<dbReference type="PANTHER" id="PTHR21366">
    <property type="entry name" value="GLYOXALASE FAMILY PROTEIN"/>
    <property type="match status" value="1"/>
</dbReference>
<organism evidence="2">
    <name type="scientific">Chelativorans sp. (strain BNC1)</name>
    <dbReference type="NCBI Taxonomy" id="266779"/>
    <lineage>
        <taxon>Bacteria</taxon>
        <taxon>Pseudomonadati</taxon>
        <taxon>Pseudomonadota</taxon>
        <taxon>Alphaproteobacteria</taxon>
        <taxon>Hyphomicrobiales</taxon>
        <taxon>Phyllobacteriaceae</taxon>
        <taxon>Chelativorans</taxon>
    </lineage>
</organism>
<dbReference type="PROSITE" id="PS51819">
    <property type="entry name" value="VOC"/>
    <property type="match status" value="2"/>
</dbReference>
<dbReference type="Gene3D" id="3.10.180.10">
    <property type="entry name" value="2,3-Dihydroxybiphenyl 1,2-Dioxygenase, domain 1"/>
    <property type="match status" value="2"/>
</dbReference>
<evidence type="ECO:0000259" key="1">
    <source>
        <dbReference type="PROSITE" id="PS51819"/>
    </source>
</evidence>
<sequence length="332" mass="37978">MSLIDRKFEMETLVNGTNSNIKQRRLENPYPWTCIVQARRIGHSVLETPDLGRQLDYYTDLLGFSLVDRQRKDAFLASRSGQLAIHIRQGDAAHCSALSFEVAPDTDFTAVARDLKNAGVDSDLASDPAPGISGSLTLLDPKGTRIELFKSWDAVGDLSRVTGVAPLKMGHIAFSVPEIHKVVDFYKQVLGFRESDWIEDYFAFLRCNKDHHTVNFLKGRTGRMHHIAFELLDASHIMRAADLLGQNRIKVIWGPGRHSVGHNLFLYHRDPDDHIIEFYAELDQMADEALGYFEARPWHFEKPQWPRVWLQEESMTWGLPPLPDFRRQREQG</sequence>
<dbReference type="InterPro" id="IPR004360">
    <property type="entry name" value="Glyas_Fos-R_dOase_dom"/>
</dbReference>
<feature type="domain" description="VOC" evidence="1">
    <location>
        <begin position="168"/>
        <end position="281"/>
    </location>
</feature>
<dbReference type="InterPro" id="IPR029068">
    <property type="entry name" value="Glyas_Bleomycin-R_OHBP_Dase"/>
</dbReference>
<dbReference type="InterPro" id="IPR050383">
    <property type="entry name" value="GlyoxalaseI/FosfomycinResist"/>
</dbReference>
<dbReference type="GO" id="GO:0051213">
    <property type="term" value="F:dioxygenase activity"/>
    <property type="evidence" value="ECO:0007669"/>
    <property type="project" value="UniProtKB-KW"/>
</dbReference>
<keyword evidence="2" id="KW-0223">Dioxygenase</keyword>
<dbReference type="Pfam" id="PF00903">
    <property type="entry name" value="Glyoxalase"/>
    <property type="match status" value="2"/>
</dbReference>
<feature type="domain" description="VOC" evidence="1">
    <location>
        <begin position="40"/>
        <end position="151"/>
    </location>
</feature>
<dbReference type="eggNOG" id="COG0346">
    <property type="taxonomic scope" value="Bacteria"/>
</dbReference>
<dbReference type="STRING" id="266779.Meso_2931"/>
<proteinExistence type="predicted"/>
<evidence type="ECO:0000313" key="2">
    <source>
        <dbReference type="EMBL" id="ABG64303.1"/>
    </source>
</evidence>
<dbReference type="EMBL" id="CP000390">
    <property type="protein sequence ID" value="ABG64303.1"/>
    <property type="molecule type" value="Genomic_DNA"/>
</dbReference>
<keyword evidence="2" id="KW-0560">Oxidoreductase</keyword>
<name>Q11E72_CHESB</name>
<reference evidence="2" key="1">
    <citation type="submission" date="2006-06" db="EMBL/GenBank/DDBJ databases">
        <title>Complete sequence of chromosome of Chelativorans sp. BNC1.</title>
        <authorList>
            <consortium name="US DOE Joint Genome Institute"/>
            <person name="Copeland A."/>
            <person name="Lucas S."/>
            <person name="Lapidus A."/>
            <person name="Barry K."/>
            <person name="Detter J.C."/>
            <person name="Glavina del Rio T."/>
            <person name="Hammon N."/>
            <person name="Israni S."/>
            <person name="Dalin E."/>
            <person name="Tice H."/>
            <person name="Pitluck S."/>
            <person name="Chertkov O."/>
            <person name="Brettin T."/>
            <person name="Bruce D."/>
            <person name="Han C."/>
            <person name="Tapia R."/>
            <person name="Gilna P."/>
            <person name="Schmutz J."/>
            <person name="Larimer F."/>
            <person name="Land M."/>
            <person name="Hauser L."/>
            <person name="Kyrpides N."/>
            <person name="Mikhailova N."/>
            <person name="Richardson P."/>
        </authorList>
    </citation>
    <scope>NUCLEOTIDE SEQUENCE</scope>
    <source>
        <strain evidence="2">BNC1</strain>
    </source>
</reference>
<dbReference type="AlphaFoldDB" id="Q11E72"/>
<dbReference type="KEGG" id="mes:Meso_2931"/>
<gene>
    <name evidence="2" type="ordered locus">Meso_2931</name>
</gene>
<accession>Q11E72</accession>